<sequence>MSEETQFVDFFWDNPNGECWCRSVRTVKVLGALFVIHEEVCAAFGFDPKSGLALSKSARNEFESDEDLYRVDPSYGYVVFGCLPDEENDSVENEFVAEKDSSPQATPENEFVAEKTCSPVGTPEAKLLLARGDLPEGGTLLYFKHEGSHTCTALSKKAKQTPTEVTKAAIDAALPGFGELSNEKLRIGATANIFNKMLTGQENTTLEDVLNIAEAVQDSRTLREVVSGSKSSKYTPHKDPHVEVKQLKSRLEDLGLRALLFDRAPLLYFVCPLDIPWSPAKVMLLMDRHLGKPPFKGQFAYSDGSHKTQKQRVVEKICAVIPQLGLVKLAVNTLPFGERGDDEAAMWGAVDYACETYAREHEEFHHYLQYFPDGRIEFRPGGFVRDAAGGPWNGLRMNYNKKIKNVEARKKERVRDELTGKCLEIDCDFHIAQDLGKHCKRLNKFFKANLFNTLWHNWWKALTPLSVVTARDNLVEFIESQDRKDVQADLKGLFNFYSREGERVLHLFRDASANLAEVLGNKDNVALGTYKSVSESLRLEVISFLTQATKLKHMCAGGHEERRTPRVDSLYQERRANYAAAERAKAYTGDIMDKVWETWVESETATSEGRNHRADKSRTLPRKPPAAPEQAVVSVIKEARQKVVRNKIVFEFRVNPDPLNSSLDLFWKPLSKLTGEANEEMVFQFLQKASVHSPDKDSVRHSVLTLRPCAYNVKTTKGHAKQLRDLFSNPEKLIILRVEEPTPHYNPQGEDVAVLDRTFIVGAFRTAQHEVVFGHNFLDEHNKFVVCDCKEFQDQMGHRARALTMHWCKHICFVLMKAGFAPGHAFYIQSGFTTSEMDLILEALEPVTTDSSNRVPEMKEWSLQKGTGKNATCAASKSRVGCATAKATNSAQPILPPNYPRVVVQCQRKLLGTGEFVSHKCQFCPVKRCVFALMPAHFNISRPPTDGTILVQKDVVVTNELRRKSGGLNFL</sequence>
<evidence type="ECO:0000313" key="3">
    <source>
        <dbReference type="Proteomes" id="UP001190700"/>
    </source>
</evidence>
<comment type="caution">
    <text evidence="2">The sequence shown here is derived from an EMBL/GenBank/DDBJ whole genome shotgun (WGS) entry which is preliminary data.</text>
</comment>
<keyword evidence="3" id="KW-1185">Reference proteome</keyword>
<gene>
    <name evidence="2" type="ORF">CYMTET_3682</name>
</gene>
<accession>A0AAE0LKT3</accession>
<dbReference type="Proteomes" id="UP001190700">
    <property type="component" value="Unassembled WGS sequence"/>
</dbReference>
<evidence type="ECO:0000256" key="1">
    <source>
        <dbReference type="SAM" id="MobiDB-lite"/>
    </source>
</evidence>
<evidence type="ECO:0000313" key="2">
    <source>
        <dbReference type="EMBL" id="KAK3288858.1"/>
    </source>
</evidence>
<protein>
    <submittedName>
        <fullName evidence="2">Uncharacterized protein</fullName>
    </submittedName>
</protein>
<name>A0AAE0LKT3_9CHLO</name>
<proteinExistence type="predicted"/>
<dbReference type="AlphaFoldDB" id="A0AAE0LKT3"/>
<dbReference type="EMBL" id="LGRX02000340">
    <property type="protein sequence ID" value="KAK3288858.1"/>
    <property type="molecule type" value="Genomic_DNA"/>
</dbReference>
<reference evidence="2 3" key="1">
    <citation type="journal article" date="2015" name="Genome Biol. Evol.">
        <title>Comparative Genomics of a Bacterivorous Green Alga Reveals Evolutionary Causalities and Consequences of Phago-Mixotrophic Mode of Nutrition.</title>
        <authorList>
            <person name="Burns J.A."/>
            <person name="Paasch A."/>
            <person name="Narechania A."/>
            <person name="Kim E."/>
        </authorList>
    </citation>
    <scope>NUCLEOTIDE SEQUENCE [LARGE SCALE GENOMIC DNA]</scope>
    <source>
        <strain evidence="2 3">PLY_AMNH</strain>
    </source>
</reference>
<organism evidence="2 3">
    <name type="scientific">Cymbomonas tetramitiformis</name>
    <dbReference type="NCBI Taxonomy" id="36881"/>
    <lineage>
        <taxon>Eukaryota</taxon>
        <taxon>Viridiplantae</taxon>
        <taxon>Chlorophyta</taxon>
        <taxon>Pyramimonadophyceae</taxon>
        <taxon>Pyramimonadales</taxon>
        <taxon>Pyramimonadaceae</taxon>
        <taxon>Cymbomonas</taxon>
    </lineage>
</organism>
<feature type="region of interest" description="Disordered" evidence="1">
    <location>
        <begin position="603"/>
        <end position="626"/>
    </location>
</feature>
<feature type="compositionally biased region" description="Basic and acidic residues" evidence="1">
    <location>
        <begin position="609"/>
        <end position="618"/>
    </location>
</feature>